<protein>
    <submittedName>
        <fullName evidence="8 10">Uncharacterized protein</fullName>
    </submittedName>
</protein>
<dbReference type="RefSeq" id="XP_024502374.1">
    <property type="nucleotide sequence ID" value="XM_024648391.1"/>
</dbReference>
<dbReference type="InterPro" id="IPR001650">
    <property type="entry name" value="Helicase_C-like"/>
</dbReference>
<evidence type="ECO:0000313" key="11">
    <source>
        <dbReference type="WormBase" id="SRAE_1000143600"/>
    </source>
</evidence>
<dbReference type="GO" id="GO:0005730">
    <property type="term" value="C:nucleolus"/>
    <property type="evidence" value="ECO:0007669"/>
    <property type="project" value="TreeGrafter"/>
</dbReference>
<dbReference type="InterPro" id="IPR048333">
    <property type="entry name" value="HA2_WH"/>
</dbReference>
<keyword evidence="9" id="KW-1185">Reference proteome</keyword>
<reference evidence="10" key="2">
    <citation type="submission" date="2020-12" db="UniProtKB">
        <authorList>
            <consortium name="WormBaseParasite"/>
        </authorList>
    </citation>
    <scope>IDENTIFICATION</scope>
</reference>
<evidence type="ECO:0000259" key="6">
    <source>
        <dbReference type="PROSITE" id="PS51192"/>
    </source>
</evidence>
<gene>
    <name evidence="8 10 11" type="ORF">SRAE_1000143600</name>
</gene>
<dbReference type="Proteomes" id="UP000035682">
    <property type="component" value="Unplaced"/>
</dbReference>
<dbReference type="EMBL" id="LN609528">
    <property type="protein sequence ID" value="CEF63172.1"/>
    <property type="molecule type" value="Genomic_DNA"/>
</dbReference>
<evidence type="ECO:0000313" key="8">
    <source>
        <dbReference type="EMBL" id="CEF63172.1"/>
    </source>
</evidence>
<dbReference type="CTD" id="36375537"/>
<dbReference type="GeneID" id="36375537"/>
<evidence type="ECO:0000256" key="4">
    <source>
        <dbReference type="ARBA" id="ARBA00022806"/>
    </source>
</evidence>
<evidence type="ECO:0000256" key="2">
    <source>
        <dbReference type="ARBA" id="ARBA00022741"/>
    </source>
</evidence>
<dbReference type="PANTHER" id="PTHR18934:SF119">
    <property type="entry name" value="ATP-DEPENDENT RNA HELICASE A"/>
    <property type="match status" value="1"/>
</dbReference>
<evidence type="ECO:0000313" key="9">
    <source>
        <dbReference type="Proteomes" id="UP000035682"/>
    </source>
</evidence>
<evidence type="ECO:0000256" key="5">
    <source>
        <dbReference type="ARBA" id="ARBA00022840"/>
    </source>
</evidence>
<evidence type="ECO:0000256" key="1">
    <source>
        <dbReference type="ARBA" id="ARBA00008792"/>
    </source>
</evidence>
<name>A0A090L4Z4_STRRB</name>
<dbReference type="InterPro" id="IPR007502">
    <property type="entry name" value="Helicase-assoc_dom"/>
</dbReference>
<dbReference type="OrthoDB" id="5600252at2759"/>
<dbReference type="PANTHER" id="PTHR18934">
    <property type="entry name" value="ATP-DEPENDENT RNA HELICASE"/>
    <property type="match status" value="1"/>
</dbReference>
<sequence length="1143" mass="132055">MNVNISNIQSNNTNTVPKKLDEDQILIPSDWVIQLCDVWIFKERSYYMISQLVSLIEKIEIKFSIKDKKMNDVGVYIYDSVANIILSKLNYSFFSQGKGISTIESINDCAWNIIHNLKDYCQSNSSFLSRLSDYVKQLPIQYFENEKDFYKLYQPSRKLLNIGGNLISYQNSKFELERIVKNKYSSIDILINRIIYINNSCFYFIKKSTKLNKQQIHGYGFGKNLLDAENEACYNIFYLFLQKSHLRGSCEDMGRKYLLKENIFNVEINSDLEKEIEKFITTYKIKTTFVPKTVLSRMNLIPKIQPKVCNGFRKEVHCILKPWNGPKMNYNCWSDSMLTNDNLYYNMELDKISEYIRKKENEKCYFDFIENKRKRLPIYMEREKILKIIKDNQLILIRASTGSGKSTQIPQILLKDFINQGKGAEFNCIVTQPRRLCATSLANEVAYERYEFIGESVGYSVRFDRVDPRPFGSIVYTTTGTLLQSIYSGLKGITHIIIDEIHERTLSLDFLLIILKKIIKNNSSIKIILMSATVDVEMFKNYFENIYVYQLTIPLYDVKLFYLEEIIQEFKFIPYGYNQVFDNNNNSLSFEKLNDNDNISKKAKTIATEIEINESIPYNLIIEIIKKMITIDDNDSGSILVFLPGLNEIFVLKKLIEEYLEIFSMEIITLHSSLSLDFQNLEPSKSDKKVTRIFLSTNIAESSITVPDISCVIDTGKVRSKCSSSTSTSSILHTIWTSQYSMEQRTGRGGRTRNGYCYRLCTRSLFNKLPKKQKAEMHSEPLSYILLMIKSLGLGDPYKFLNSAIEPPPIESIKNAEGFLQSISALDKDKNLTAIGYQMVNFSLDPLQTKSLLISILFNVTEEMTFFLGYDNLSIPFFSKKVPQLKVSETIKNFLFKDHSTISDHFLALSFHKNVYNNTITVGEYENNCTEFCINKDASSVLFKTYKQIERKLKNNFLLDKTINKSNEKLSKEYKEFILCSLLLNAYYPNIGYVVQSKSTSKPSLITLNDFEGNLMKIRKDSSTHFAYTNGSMNFLKKSSPFFLYSKKIKTEVDRVAINLTNITPIQLLLFGCSNIYIDENIGVELDQKIRINMNKKVASHILGIRGAIDNLLESLCCNGKLTQEEEEIRNEIVKLIVKLSTI</sequence>
<dbReference type="GO" id="GO:1990904">
    <property type="term" value="C:ribonucleoprotein complex"/>
    <property type="evidence" value="ECO:0007669"/>
    <property type="project" value="TreeGrafter"/>
</dbReference>
<dbReference type="GO" id="GO:0005524">
    <property type="term" value="F:ATP binding"/>
    <property type="evidence" value="ECO:0007669"/>
    <property type="project" value="UniProtKB-KW"/>
</dbReference>
<dbReference type="PROSITE" id="PS51194">
    <property type="entry name" value="HELICASE_CTER"/>
    <property type="match status" value="1"/>
</dbReference>
<dbReference type="Gene3D" id="1.20.120.1080">
    <property type="match status" value="1"/>
</dbReference>
<dbReference type="PROSITE" id="PS51192">
    <property type="entry name" value="HELICASE_ATP_BIND_1"/>
    <property type="match status" value="1"/>
</dbReference>
<comment type="similarity">
    <text evidence="1">Belongs to the DEAD box helicase family. DEAH subfamily.</text>
</comment>
<dbReference type="STRING" id="34506.A0A090L4Z4"/>
<dbReference type="AlphaFoldDB" id="A0A090L4Z4"/>
<dbReference type="SMART" id="SM00847">
    <property type="entry name" value="HA2"/>
    <property type="match status" value="1"/>
</dbReference>
<dbReference type="GO" id="GO:0003723">
    <property type="term" value="F:RNA binding"/>
    <property type="evidence" value="ECO:0007669"/>
    <property type="project" value="TreeGrafter"/>
</dbReference>
<keyword evidence="3" id="KW-0378">Hydrolase</keyword>
<dbReference type="SUPFAM" id="SSF52540">
    <property type="entry name" value="P-loop containing nucleoside triphosphate hydrolases"/>
    <property type="match status" value="1"/>
</dbReference>
<proteinExistence type="inferred from homology"/>
<reference evidence="8 9" key="1">
    <citation type="submission" date="2014-09" db="EMBL/GenBank/DDBJ databases">
        <authorList>
            <person name="Martin A.A."/>
        </authorList>
    </citation>
    <scope>NUCLEOTIDE SEQUENCE</scope>
    <source>
        <strain evidence="9">ED321</strain>
        <strain evidence="8">ED321 Heterogonic</strain>
    </source>
</reference>
<evidence type="ECO:0000259" key="7">
    <source>
        <dbReference type="PROSITE" id="PS51194"/>
    </source>
</evidence>
<dbReference type="SMART" id="SM00487">
    <property type="entry name" value="DEXDc"/>
    <property type="match status" value="1"/>
</dbReference>
<dbReference type="GO" id="GO:0016887">
    <property type="term" value="F:ATP hydrolysis activity"/>
    <property type="evidence" value="ECO:0007669"/>
    <property type="project" value="TreeGrafter"/>
</dbReference>
<feature type="domain" description="Helicase ATP-binding" evidence="6">
    <location>
        <begin position="386"/>
        <end position="552"/>
    </location>
</feature>
<feature type="domain" description="Helicase C-terminal" evidence="7">
    <location>
        <begin position="623"/>
        <end position="793"/>
    </location>
</feature>
<accession>A0A090L4Z4</accession>
<dbReference type="SMART" id="SM00490">
    <property type="entry name" value="HELICc"/>
    <property type="match status" value="1"/>
</dbReference>
<dbReference type="GO" id="GO:0003724">
    <property type="term" value="F:RNA helicase activity"/>
    <property type="evidence" value="ECO:0007669"/>
    <property type="project" value="TreeGrafter"/>
</dbReference>
<evidence type="ECO:0000313" key="10">
    <source>
        <dbReference type="WBParaSite" id="SRAE_1000143600.1"/>
    </source>
</evidence>
<dbReference type="Gene3D" id="3.40.50.300">
    <property type="entry name" value="P-loop containing nucleotide triphosphate hydrolases"/>
    <property type="match status" value="2"/>
</dbReference>
<organism evidence="8">
    <name type="scientific">Strongyloides ratti</name>
    <name type="common">Parasitic roundworm</name>
    <dbReference type="NCBI Taxonomy" id="34506"/>
    <lineage>
        <taxon>Eukaryota</taxon>
        <taxon>Metazoa</taxon>
        <taxon>Ecdysozoa</taxon>
        <taxon>Nematoda</taxon>
        <taxon>Chromadorea</taxon>
        <taxon>Rhabditida</taxon>
        <taxon>Tylenchina</taxon>
        <taxon>Panagrolaimomorpha</taxon>
        <taxon>Strongyloidoidea</taxon>
        <taxon>Strongyloididae</taxon>
        <taxon>Strongyloides</taxon>
    </lineage>
</organism>
<dbReference type="GO" id="GO:0050684">
    <property type="term" value="P:regulation of mRNA processing"/>
    <property type="evidence" value="ECO:0007669"/>
    <property type="project" value="TreeGrafter"/>
</dbReference>
<dbReference type="Pfam" id="PF00270">
    <property type="entry name" value="DEAD"/>
    <property type="match status" value="1"/>
</dbReference>
<dbReference type="WormBase" id="SRAE_1000143600">
    <property type="protein sequence ID" value="SRP02789"/>
    <property type="gene ID" value="WBGene00258042"/>
</dbReference>
<dbReference type="GO" id="GO:0045944">
    <property type="term" value="P:positive regulation of transcription by RNA polymerase II"/>
    <property type="evidence" value="ECO:0007669"/>
    <property type="project" value="TreeGrafter"/>
</dbReference>
<dbReference type="InterPro" id="IPR014001">
    <property type="entry name" value="Helicase_ATP-bd"/>
</dbReference>
<dbReference type="Pfam" id="PF04408">
    <property type="entry name" value="WHD_HA2"/>
    <property type="match status" value="1"/>
</dbReference>
<dbReference type="Pfam" id="PF00271">
    <property type="entry name" value="Helicase_C"/>
    <property type="match status" value="1"/>
</dbReference>
<dbReference type="CDD" id="cd18791">
    <property type="entry name" value="SF2_C_RHA"/>
    <property type="match status" value="1"/>
</dbReference>
<evidence type="ECO:0000256" key="3">
    <source>
        <dbReference type="ARBA" id="ARBA00022801"/>
    </source>
</evidence>
<dbReference type="InterPro" id="IPR027417">
    <property type="entry name" value="P-loop_NTPase"/>
</dbReference>
<dbReference type="InterPro" id="IPR011545">
    <property type="entry name" value="DEAD/DEAH_box_helicase_dom"/>
</dbReference>
<keyword evidence="2" id="KW-0547">Nucleotide-binding</keyword>
<dbReference type="GO" id="GO:0043138">
    <property type="term" value="F:3'-5' DNA helicase activity"/>
    <property type="evidence" value="ECO:0007669"/>
    <property type="project" value="TreeGrafter"/>
</dbReference>
<keyword evidence="5" id="KW-0067">ATP-binding</keyword>
<dbReference type="WBParaSite" id="SRAE_1000143600.1">
    <property type="protein sequence ID" value="SRAE_1000143600.1"/>
    <property type="gene ID" value="WBGene00258042"/>
</dbReference>
<keyword evidence="4" id="KW-0347">Helicase</keyword>